<evidence type="ECO:0000313" key="14">
    <source>
        <dbReference type="Proteomes" id="UP000293289"/>
    </source>
</evidence>
<keyword evidence="8" id="KW-0249">Electron transport</keyword>
<keyword evidence="11 12" id="KW-0472">Membrane</keyword>
<dbReference type="PANTHER" id="PTHR43141">
    <property type="entry name" value="CYTOCHROME BD2 SUBUNIT II"/>
    <property type="match status" value="1"/>
</dbReference>
<keyword evidence="9 12" id="KW-1133">Transmembrane helix</keyword>
<feature type="transmembrane region" description="Helical" evidence="12">
    <location>
        <begin position="46"/>
        <end position="65"/>
    </location>
</feature>
<dbReference type="RefSeq" id="WP_207221787.1">
    <property type="nucleotide sequence ID" value="NZ_SGWY01000002.1"/>
</dbReference>
<keyword evidence="3" id="KW-0813">Transport</keyword>
<keyword evidence="6 12" id="KW-0812">Transmembrane</keyword>
<evidence type="ECO:0000256" key="4">
    <source>
        <dbReference type="ARBA" id="ARBA00022475"/>
    </source>
</evidence>
<sequence>MPNLVSQSTLRATVGFLFAALHPDVLVSSTSGANSLTVAGTASSEYALTVMTVVAAVCFPLVLLYQSYTYVVFRHRITGTATQVDATQVDATQVGATQAGTTDERPPPSS</sequence>
<keyword evidence="7" id="KW-0479">Metal-binding</keyword>
<dbReference type="GO" id="GO:0070069">
    <property type="term" value="C:cytochrome complex"/>
    <property type="evidence" value="ECO:0007669"/>
    <property type="project" value="TreeGrafter"/>
</dbReference>
<dbReference type="GO" id="GO:0046872">
    <property type="term" value="F:metal ion binding"/>
    <property type="evidence" value="ECO:0007669"/>
    <property type="project" value="UniProtKB-KW"/>
</dbReference>
<dbReference type="GO" id="GO:0009055">
    <property type="term" value="F:electron transfer activity"/>
    <property type="evidence" value="ECO:0007669"/>
    <property type="project" value="TreeGrafter"/>
</dbReference>
<comment type="subcellular location">
    <subcellularLocation>
        <location evidence="1">Cell membrane</location>
        <topology evidence="1">Multi-pass membrane protein</topology>
    </subcellularLocation>
</comment>
<name>A0A4Q7MCM1_9MICO</name>
<keyword evidence="10" id="KW-0408">Iron</keyword>
<dbReference type="Proteomes" id="UP000293289">
    <property type="component" value="Unassembled WGS sequence"/>
</dbReference>
<evidence type="ECO:0000256" key="7">
    <source>
        <dbReference type="ARBA" id="ARBA00022723"/>
    </source>
</evidence>
<evidence type="ECO:0000256" key="12">
    <source>
        <dbReference type="SAM" id="Phobius"/>
    </source>
</evidence>
<evidence type="ECO:0000256" key="6">
    <source>
        <dbReference type="ARBA" id="ARBA00022692"/>
    </source>
</evidence>
<dbReference type="Pfam" id="PF02322">
    <property type="entry name" value="Cyt_bd_oxida_II"/>
    <property type="match status" value="1"/>
</dbReference>
<keyword evidence="4" id="KW-1003">Cell membrane</keyword>
<protein>
    <submittedName>
        <fullName evidence="13">Bd-type cytochrome oxidase subunit II</fullName>
    </submittedName>
</protein>
<evidence type="ECO:0000313" key="13">
    <source>
        <dbReference type="EMBL" id="RZS65965.1"/>
    </source>
</evidence>
<evidence type="ECO:0000256" key="10">
    <source>
        <dbReference type="ARBA" id="ARBA00023004"/>
    </source>
</evidence>
<comment type="similarity">
    <text evidence="2">Belongs to the cytochrome ubiquinol oxidase subunit 2 family.</text>
</comment>
<keyword evidence="14" id="KW-1185">Reference proteome</keyword>
<evidence type="ECO:0000256" key="2">
    <source>
        <dbReference type="ARBA" id="ARBA00007543"/>
    </source>
</evidence>
<dbReference type="InterPro" id="IPR003317">
    <property type="entry name" value="Cyt-d_oxidase_su2"/>
</dbReference>
<evidence type="ECO:0000256" key="3">
    <source>
        <dbReference type="ARBA" id="ARBA00022448"/>
    </source>
</evidence>
<evidence type="ECO:0000256" key="9">
    <source>
        <dbReference type="ARBA" id="ARBA00022989"/>
    </source>
</evidence>
<proteinExistence type="inferred from homology"/>
<gene>
    <name evidence="13" type="ORF">EV187_1674</name>
</gene>
<evidence type="ECO:0000256" key="8">
    <source>
        <dbReference type="ARBA" id="ARBA00022982"/>
    </source>
</evidence>
<keyword evidence="5" id="KW-0349">Heme</keyword>
<evidence type="ECO:0000256" key="1">
    <source>
        <dbReference type="ARBA" id="ARBA00004651"/>
    </source>
</evidence>
<organism evidence="13 14">
    <name type="scientific">Agromyces ramosus</name>
    <dbReference type="NCBI Taxonomy" id="33879"/>
    <lineage>
        <taxon>Bacteria</taxon>
        <taxon>Bacillati</taxon>
        <taxon>Actinomycetota</taxon>
        <taxon>Actinomycetes</taxon>
        <taxon>Micrococcales</taxon>
        <taxon>Microbacteriaceae</taxon>
        <taxon>Agromyces</taxon>
    </lineage>
</organism>
<dbReference type="GO" id="GO:0019646">
    <property type="term" value="P:aerobic electron transport chain"/>
    <property type="evidence" value="ECO:0007669"/>
    <property type="project" value="TreeGrafter"/>
</dbReference>
<accession>A0A4Q7MCM1</accession>
<dbReference type="AlphaFoldDB" id="A0A4Q7MCM1"/>
<evidence type="ECO:0000256" key="5">
    <source>
        <dbReference type="ARBA" id="ARBA00022617"/>
    </source>
</evidence>
<comment type="caution">
    <text evidence="13">The sequence shown here is derived from an EMBL/GenBank/DDBJ whole genome shotgun (WGS) entry which is preliminary data.</text>
</comment>
<dbReference type="EMBL" id="SGWY01000002">
    <property type="protein sequence ID" value="RZS65965.1"/>
    <property type="molecule type" value="Genomic_DNA"/>
</dbReference>
<dbReference type="GO" id="GO:0016682">
    <property type="term" value="F:oxidoreductase activity, acting on diphenols and related substances as donors, oxygen as acceptor"/>
    <property type="evidence" value="ECO:0007669"/>
    <property type="project" value="TreeGrafter"/>
</dbReference>
<dbReference type="PANTHER" id="PTHR43141:SF5">
    <property type="entry name" value="CYTOCHROME BD-I UBIQUINOL OXIDASE SUBUNIT 2"/>
    <property type="match status" value="1"/>
</dbReference>
<evidence type="ECO:0000256" key="11">
    <source>
        <dbReference type="ARBA" id="ARBA00023136"/>
    </source>
</evidence>
<dbReference type="GO" id="GO:0005886">
    <property type="term" value="C:plasma membrane"/>
    <property type="evidence" value="ECO:0007669"/>
    <property type="project" value="UniProtKB-SubCell"/>
</dbReference>
<reference evidence="13 14" key="1">
    <citation type="submission" date="2019-02" db="EMBL/GenBank/DDBJ databases">
        <title>Genomic Encyclopedia of Type Strains, Phase IV (KMG-IV): sequencing the most valuable type-strain genomes for metagenomic binning, comparative biology and taxonomic classification.</title>
        <authorList>
            <person name="Goeker M."/>
        </authorList>
    </citation>
    <scope>NUCLEOTIDE SEQUENCE [LARGE SCALE GENOMIC DNA]</scope>
    <source>
        <strain evidence="13 14">DSM 43045</strain>
    </source>
</reference>